<name>V2WYN4_MONRO</name>
<organism evidence="6 7">
    <name type="scientific">Moniliophthora roreri (strain MCA 2997)</name>
    <name type="common">Cocoa frosty pod rot fungus</name>
    <name type="synonym">Crinipellis roreri</name>
    <dbReference type="NCBI Taxonomy" id="1381753"/>
    <lineage>
        <taxon>Eukaryota</taxon>
        <taxon>Fungi</taxon>
        <taxon>Dikarya</taxon>
        <taxon>Basidiomycota</taxon>
        <taxon>Agaricomycotina</taxon>
        <taxon>Agaricomycetes</taxon>
        <taxon>Agaricomycetidae</taxon>
        <taxon>Agaricales</taxon>
        <taxon>Marasmiineae</taxon>
        <taxon>Marasmiaceae</taxon>
        <taxon>Moniliophthora</taxon>
    </lineage>
</organism>
<keyword evidence="1" id="KW-0479">Metal-binding</keyword>
<reference evidence="6 7" key="1">
    <citation type="journal article" date="2014" name="BMC Genomics">
        <title>Genome and secretome analysis of the hemibiotrophic fungal pathogen, Moniliophthora roreri, which causes frosty pod rot disease of cacao: mechanisms of the biotrophic and necrotrophic phases.</title>
        <authorList>
            <person name="Meinhardt L.W."/>
            <person name="Costa G.G.L."/>
            <person name="Thomazella D.P.T."/>
            <person name="Teixeira P.J.P.L."/>
            <person name="Carazzolle M.F."/>
            <person name="Schuster S.C."/>
            <person name="Carlson J.E."/>
            <person name="Guiltinan M.J."/>
            <person name="Mieczkowski P."/>
            <person name="Farmer A."/>
            <person name="Ramaraj T."/>
            <person name="Crozier J."/>
            <person name="Davis R.E."/>
            <person name="Shao J."/>
            <person name="Melnick R.L."/>
            <person name="Pereira G.A.G."/>
            <person name="Bailey B.A."/>
        </authorList>
    </citation>
    <scope>NUCLEOTIDE SEQUENCE [LARGE SCALE GENOMIC DNA]</scope>
    <source>
        <strain evidence="6 7">MCA 2997</strain>
    </source>
</reference>
<evidence type="ECO:0000256" key="4">
    <source>
        <dbReference type="PROSITE-ProRule" id="PRU00134"/>
    </source>
</evidence>
<dbReference type="KEGG" id="mrr:Moror_9676"/>
<evidence type="ECO:0000256" key="2">
    <source>
        <dbReference type="ARBA" id="ARBA00022771"/>
    </source>
</evidence>
<evidence type="ECO:0000259" key="5">
    <source>
        <dbReference type="PROSITE" id="PS50865"/>
    </source>
</evidence>
<keyword evidence="2 4" id="KW-0863">Zinc-finger</keyword>
<evidence type="ECO:0000256" key="3">
    <source>
        <dbReference type="ARBA" id="ARBA00022833"/>
    </source>
</evidence>
<dbReference type="EMBL" id="AWSO01000904">
    <property type="protein sequence ID" value="ESK86677.1"/>
    <property type="molecule type" value="Genomic_DNA"/>
</dbReference>
<keyword evidence="3" id="KW-0862">Zinc</keyword>
<dbReference type="OrthoDB" id="3065114at2759"/>
<protein>
    <recommendedName>
        <fullName evidence="5">MYND-type domain-containing protein</fullName>
    </recommendedName>
</protein>
<sequence length="626" mass="71355">MELDIFLRNSGRRYPSSDRAVQKLRSLGEPPSVGDEFSSPSPTLQIALDIMGSFAYNSTAEAVGIQVRNRTIVTLKKHWGATIDQWVRFFLETIAVSDEEPESLHLYGLGFLARTSYAVAILLGYPDRCQDMKAEVQQLRLASPYILPLIMRVWLKVLHWSHVTWIAWTGRVFRLIVADSQDIGETFLAALERIHDSKQQNVPEICIRHLHQRTLRIGDMTDLEANTFRMFIKLIGIFFDRRRALYIPFLLSRGIRAHVKHLNSLIAHRKLLKRVKDDSKKFKLVFQSVYSVADHLTVWLNGPRWVSEALDAGVITLMFNGERFFNYDARDGEELNLATKYCLLLRQISLYFVYPPVLRRFLGWSKKVTELGLEEKSQFWPSTLQAAWKMSKGRASALSETYRAYEPSPAPSMICGYLECPRKSGNSGNQPPPEKYLCCSSCCTVMYCSRTCARGCWRTEHRMECPTLTRRWKAGTPHPTTLDVAFFRMIIETYTAVHGREIMRTIRDFESSRSTSGGKPTDPIVTTLIFHDLDKPNPMGLSCLKVVDWSTMRRENPMSDSQIQIIVESLQSVGQAGLILLVAFFPGTAGRKEVSEIVPGALRVTQGEGGEVSIQTNFQRMHLRRT</sequence>
<gene>
    <name evidence="6" type="ORF">Moror_9676</name>
</gene>
<comment type="caution">
    <text evidence="6">The sequence shown here is derived from an EMBL/GenBank/DDBJ whole genome shotgun (WGS) entry which is preliminary data.</text>
</comment>
<dbReference type="Proteomes" id="UP000017559">
    <property type="component" value="Unassembled WGS sequence"/>
</dbReference>
<evidence type="ECO:0000313" key="6">
    <source>
        <dbReference type="EMBL" id="ESK86677.1"/>
    </source>
</evidence>
<dbReference type="HOGENOM" id="CLU_028904_0_0_1"/>
<feature type="domain" description="MYND-type" evidence="5">
    <location>
        <begin position="417"/>
        <end position="465"/>
    </location>
</feature>
<dbReference type="GO" id="GO:0008270">
    <property type="term" value="F:zinc ion binding"/>
    <property type="evidence" value="ECO:0007669"/>
    <property type="project" value="UniProtKB-KW"/>
</dbReference>
<dbReference type="PROSITE" id="PS50865">
    <property type="entry name" value="ZF_MYND_2"/>
    <property type="match status" value="1"/>
</dbReference>
<dbReference type="InterPro" id="IPR002893">
    <property type="entry name" value="Znf_MYND"/>
</dbReference>
<evidence type="ECO:0000256" key="1">
    <source>
        <dbReference type="ARBA" id="ARBA00022723"/>
    </source>
</evidence>
<dbReference type="AlphaFoldDB" id="V2WYN4"/>
<keyword evidence="7" id="KW-1185">Reference proteome</keyword>
<dbReference type="SUPFAM" id="SSF144232">
    <property type="entry name" value="HIT/MYND zinc finger-like"/>
    <property type="match status" value="1"/>
</dbReference>
<accession>V2WYN4</accession>
<proteinExistence type="predicted"/>
<evidence type="ECO:0000313" key="7">
    <source>
        <dbReference type="Proteomes" id="UP000017559"/>
    </source>
</evidence>